<dbReference type="EMBL" id="SNRY01004295">
    <property type="protein sequence ID" value="KAA6318124.1"/>
    <property type="molecule type" value="Genomic_DNA"/>
</dbReference>
<accession>A0A5J4QB20</accession>
<name>A0A5J4QB20_9ZZZZ</name>
<comment type="caution">
    <text evidence="2">The sequence shown here is derived from an EMBL/GenBank/DDBJ whole genome shotgun (WGS) entry which is preliminary data.</text>
</comment>
<sequence length="106" mass="12124">MLTGEKENKTANRQAIKRENLQEKPQDANIGNKISNEHENEPEDNNTNNKLINQYNNTENQIEINLPDMGLSSVFGILSPESYDSNEEAIIFPKKKKKKPQRGLSR</sequence>
<protein>
    <submittedName>
        <fullName evidence="2">Uncharacterized protein</fullName>
    </submittedName>
</protein>
<feature type="region of interest" description="Disordered" evidence="1">
    <location>
        <begin position="1"/>
        <end position="51"/>
    </location>
</feature>
<proteinExistence type="predicted"/>
<evidence type="ECO:0000313" key="2">
    <source>
        <dbReference type="EMBL" id="KAA6318124.1"/>
    </source>
</evidence>
<organism evidence="2">
    <name type="scientific">termite gut metagenome</name>
    <dbReference type="NCBI Taxonomy" id="433724"/>
    <lineage>
        <taxon>unclassified sequences</taxon>
        <taxon>metagenomes</taxon>
        <taxon>organismal metagenomes</taxon>
    </lineage>
</organism>
<reference evidence="2" key="1">
    <citation type="submission" date="2019-03" db="EMBL/GenBank/DDBJ databases">
        <title>Single cell metagenomics reveals metabolic interactions within the superorganism composed of flagellate Streblomastix strix and complex community of Bacteroidetes bacteria on its surface.</title>
        <authorList>
            <person name="Treitli S.C."/>
            <person name="Kolisko M."/>
            <person name="Husnik F."/>
            <person name="Keeling P."/>
            <person name="Hampl V."/>
        </authorList>
    </citation>
    <scope>NUCLEOTIDE SEQUENCE</scope>
    <source>
        <strain evidence="2">STM</strain>
    </source>
</reference>
<dbReference type="AlphaFoldDB" id="A0A5J4QB20"/>
<gene>
    <name evidence="2" type="ORF">EZS27_031825</name>
</gene>
<feature type="compositionally biased region" description="Basic and acidic residues" evidence="1">
    <location>
        <begin position="1"/>
        <end position="26"/>
    </location>
</feature>
<evidence type="ECO:0000256" key="1">
    <source>
        <dbReference type="SAM" id="MobiDB-lite"/>
    </source>
</evidence>